<protein>
    <recommendedName>
        <fullName evidence="3">Peptidase C51 domain-containing protein</fullName>
    </recommendedName>
</protein>
<evidence type="ECO:0000313" key="1">
    <source>
        <dbReference type="EMBL" id="ADJ25091.1"/>
    </source>
</evidence>
<dbReference type="RefSeq" id="WP_013217250.1">
    <property type="nucleotide sequence ID" value="NC_014313.1"/>
</dbReference>
<reference evidence="2" key="1">
    <citation type="journal article" date="2011" name="J. Bacteriol.">
        <title>Genome sequences of eight morphologically diverse alphaproteobacteria.</title>
        <authorList>
            <consortium name="US DOE Joint Genome Institute"/>
            <person name="Brown P.J."/>
            <person name="Kysela D.T."/>
            <person name="Buechlein A."/>
            <person name="Hemmerich C."/>
            <person name="Brun Y.V."/>
        </authorList>
    </citation>
    <scope>NUCLEOTIDE SEQUENCE [LARGE SCALE GENOMIC DNA]</scope>
    <source>
        <strain evidence="2">ATCC 51888 / DSM 1869 / NCIB 11706 / TK 0415</strain>
    </source>
</reference>
<dbReference type="KEGG" id="hdn:Hden_3298"/>
<keyword evidence="2" id="KW-1185">Reference proteome</keyword>
<dbReference type="eggNOG" id="ENOG5034631">
    <property type="taxonomic scope" value="Bacteria"/>
</dbReference>
<dbReference type="AlphaFoldDB" id="D8JWY3"/>
<accession>D8JWY3</accession>
<evidence type="ECO:0000313" key="2">
    <source>
        <dbReference type="Proteomes" id="UP000002033"/>
    </source>
</evidence>
<name>D8JWY3_HYPDA</name>
<gene>
    <name evidence="1" type="ordered locus">Hden_3298</name>
</gene>
<proteinExistence type="predicted"/>
<sequence precursor="true">MRLSLFAVAALLAVIVGVPSVEAHPYKGYNSHRIERTHAKWSGKQRYSNRGYSQRRGHRYASHSYRGSYGRRVINQNSRYAHRQGVSRRYAQRHTGRRYASAGVGGRPRAWCGWWMRTQLGGGPEYNLAANWRRYGRSSGPQVGAVVVWPHHVGIITGRASNGQWIVKSGNDGNAVRERARSVAGAVFRVG</sequence>
<organism evidence="1 2">
    <name type="scientific">Hyphomicrobium denitrificans (strain ATCC 51888 / DSM 1869 / NCIMB 11706 / TK 0415)</name>
    <dbReference type="NCBI Taxonomy" id="582899"/>
    <lineage>
        <taxon>Bacteria</taxon>
        <taxon>Pseudomonadati</taxon>
        <taxon>Pseudomonadota</taxon>
        <taxon>Alphaproteobacteria</taxon>
        <taxon>Hyphomicrobiales</taxon>
        <taxon>Hyphomicrobiaceae</taxon>
        <taxon>Hyphomicrobium</taxon>
    </lineage>
</organism>
<dbReference type="EMBL" id="CP002083">
    <property type="protein sequence ID" value="ADJ25091.1"/>
    <property type="molecule type" value="Genomic_DNA"/>
</dbReference>
<dbReference type="HOGENOM" id="CLU_1407099_0_0_5"/>
<dbReference type="Proteomes" id="UP000002033">
    <property type="component" value="Chromosome"/>
</dbReference>
<evidence type="ECO:0008006" key="3">
    <source>
        <dbReference type="Google" id="ProtNLM"/>
    </source>
</evidence>